<organism evidence="1">
    <name type="scientific">marine sediment metagenome</name>
    <dbReference type="NCBI Taxonomy" id="412755"/>
    <lineage>
        <taxon>unclassified sequences</taxon>
        <taxon>metagenomes</taxon>
        <taxon>ecological metagenomes</taxon>
    </lineage>
</organism>
<sequence length="51" mass="5965">SIDESEILETLDKHYEIPVEINLSKGNYRMNILLENKTDGKKVKKTIEFNI</sequence>
<dbReference type="AlphaFoldDB" id="X1N7E3"/>
<reference evidence="1" key="1">
    <citation type="journal article" date="2014" name="Front. Microbiol.">
        <title>High frequency of phylogenetically diverse reductive dehalogenase-homologous genes in deep subseafloor sedimentary metagenomes.</title>
        <authorList>
            <person name="Kawai M."/>
            <person name="Futagami T."/>
            <person name="Toyoda A."/>
            <person name="Takaki Y."/>
            <person name="Nishi S."/>
            <person name="Hori S."/>
            <person name="Arai W."/>
            <person name="Tsubouchi T."/>
            <person name="Morono Y."/>
            <person name="Uchiyama I."/>
            <person name="Ito T."/>
            <person name="Fujiyama A."/>
            <person name="Inagaki F."/>
            <person name="Takami H."/>
        </authorList>
    </citation>
    <scope>NUCLEOTIDE SEQUENCE</scope>
    <source>
        <strain evidence="1">Expedition CK06-06</strain>
    </source>
</reference>
<feature type="non-terminal residue" evidence="1">
    <location>
        <position position="1"/>
    </location>
</feature>
<protein>
    <submittedName>
        <fullName evidence="1">Uncharacterized protein</fullName>
    </submittedName>
</protein>
<comment type="caution">
    <text evidence="1">The sequence shown here is derived from an EMBL/GenBank/DDBJ whole genome shotgun (WGS) entry which is preliminary data.</text>
</comment>
<proteinExistence type="predicted"/>
<dbReference type="EMBL" id="BARV01023676">
    <property type="protein sequence ID" value="GAI39483.1"/>
    <property type="molecule type" value="Genomic_DNA"/>
</dbReference>
<accession>X1N7E3</accession>
<evidence type="ECO:0000313" key="1">
    <source>
        <dbReference type="EMBL" id="GAI39483.1"/>
    </source>
</evidence>
<gene>
    <name evidence="1" type="ORF">S06H3_38797</name>
</gene>
<name>X1N7E3_9ZZZZ</name>